<dbReference type="Gene3D" id="3.40.50.10350">
    <property type="entry name" value="Glycerate kinase, domain 1"/>
    <property type="match status" value="1"/>
</dbReference>
<dbReference type="Proteomes" id="UP000016637">
    <property type="component" value="Unassembled WGS sequence"/>
</dbReference>
<keyword evidence="3 4" id="KW-0418">Kinase</keyword>
<gene>
    <name evidence="5" type="ORF">HMPREF1983_01153</name>
</gene>
<protein>
    <submittedName>
        <fullName evidence="5">Glycerate kinase</fullName>
    </submittedName>
</protein>
<name>U2QKZ3_9BACL</name>
<dbReference type="InterPro" id="IPR018197">
    <property type="entry name" value="Glycerate_kinase_RE-like"/>
</dbReference>
<dbReference type="EMBL" id="AWVP01000072">
    <property type="protein sequence ID" value="ERK57186.1"/>
    <property type="molecule type" value="Genomic_DNA"/>
</dbReference>
<evidence type="ECO:0000256" key="4">
    <source>
        <dbReference type="PIRNR" id="PIRNR006078"/>
    </source>
</evidence>
<dbReference type="GO" id="GO:0008887">
    <property type="term" value="F:glycerate kinase activity"/>
    <property type="evidence" value="ECO:0007669"/>
    <property type="project" value="UniProtKB-UniRule"/>
</dbReference>
<dbReference type="HOGENOM" id="CLU_028255_0_0_9"/>
<reference evidence="5 6" key="1">
    <citation type="submission" date="2013-08" db="EMBL/GenBank/DDBJ databases">
        <authorList>
            <person name="Weinstock G."/>
            <person name="Sodergren E."/>
            <person name="Wylie T."/>
            <person name="Fulton L."/>
            <person name="Fulton R."/>
            <person name="Fronick C."/>
            <person name="O'Laughlin M."/>
            <person name="Godfrey J."/>
            <person name="Miner T."/>
            <person name="Herter B."/>
            <person name="Appelbaum E."/>
            <person name="Cordes M."/>
            <person name="Lek S."/>
            <person name="Wollam A."/>
            <person name="Pepin K.H."/>
            <person name="Palsikar V.B."/>
            <person name="Mitreva M."/>
            <person name="Wilson R.K."/>
        </authorList>
    </citation>
    <scope>NUCLEOTIDE SEQUENCE [LARGE SCALE GENOMIC DNA]</scope>
    <source>
        <strain evidence="5 6">ATCC 700627</strain>
    </source>
</reference>
<dbReference type="PANTHER" id="PTHR21599:SF0">
    <property type="entry name" value="GLYCERATE KINASE"/>
    <property type="match status" value="1"/>
</dbReference>
<dbReference type="InterPro" id="IPR004381">
    <property type="entry name" value="Glycerate_kinase"/>
</dbReference>
<dbReference type="PIRSF" id="PIRSF006078">
    <property type="entry name" value="GlxK"/>
    <property type="match status" value="1"/>
</dbReference>
<dbReference type="InterPro" id="IPR036129">
    <property type="entry name" value="Glycerate_kinase_sf"/>
</dbReference>
<evidence type="ECO:0000313" key="6">
    <source>
        <dbReference type="Proteomes" id="UP000016637"/>
    </source>
</evidence>
<evidence type="ECO:0000256" key="1">
    <source>
        <dbReference type="ARBA" id="ARBA00006284"/>
    </source>
</evidence>
<evidence type="ECO:0000313" key="5">
    <source>
        <dbReference type="EMBL" id="ERK57186.1"/>
    </source>
</evidence>
<organism evidence="5 6">
    <name type="scientific">Gemella bergeri ATCC 700627</name>
    <dbReference type="NCBI Taxonomy" id="1321820"/>
    <lineage>
        <taxon>Bacteria</taxon>
        <taxon>Bacillati</taxon>
        <taxon>Bacillota</taxon>
        <taxon>Bacilli</taxon>
        <taxon>Bacillales</taxon>
        <taxon>Gemellaceae</taxon>
        <taxon>Gemella</taxon>
    </lineage>
</organism>
<dbReference type="SUPFAM" id="SSF110738">
    <property type="entry name" value="Glycerate kinase I"/>
    <property type="match status" value="1"/>
</dbReference>
<evidence type="ECO:0000256" key="3">
    <source>
        <dbReference type="ARBA" id="ARBA00022777"/>
    </source>
</evidence>
<proteinExistence type="inferred from homology"/>
<dbReference type="GO" id="GO:0031388">
    <property type="term" value="P:organic acid phosphorylation"/>
    <property type="evidence" value="ECO:0007669"/>
    <property type="project" value="UniProtKB-UniRule"/>
</dbReference>
<dbReference type="RefSeq" id="WP_021752333.1">
    <property type="nucleotide sequence ID" value="NZ_KI271798.1"/>
</dbReference>
<dbReference type="Pfam" id="PF02595">
    <property type="entry name" value="Gly_kinase"/>
    <property type="match status" value="1"/>
</dbReference>
<dbReference type="AlphaFoldDB" id="U2QKZ3"/>
<dbReference type="PATRIC" id="fig|1321820.3.peg.1117"/>
<dbReference type="NCBIfam" id="TIGR00045">
    <property type="entry name" value="glycerate kinase"/>
    <property type="match status" value="1"/>
</dbReference>
<evidence type="ECO:0000256" key="2">
    <source>
        <dbReference type="ARBA" id="ARBA00022679"/>
    </source>
</evidence>
<comment type="caution">
    <text evidence="5">The sequence shown here is derived from an EMBL/GenBank/DDBJ whole genome shotgun (WGS) entry which is preliminary data.</text>
</comment>
<dbReference type="PANTHER" id="PTHR21599">
    <property type="entry name" value="GLYCERATE KINASE"/>
    <property type="match status" value="1"/>
</dbReference>
<keyword evidence="2 4" id="KW-0808">Transferase</keyword>
<comment type="similarity">
    <text evidence="1 4">Belongs to the glycerate kinase type-1 family.</text>
</comment>
<accession>U2QKZ3</accession>
<dbReference type="eggNOG" id="COG1929">
    <property type="taxonomic scope" value="Bacteria"/>
</dbReference>
<dbReference type="Gene3D" id="3.90.1510.10">
    <property type="entry name" value="Glycerate kinase, domain 2"/>
    <property type="match status" value="1"/>
</dbReference>
<keyword evidence="6" id="KW-1185">Reference proteome</keyword>
<sequence>MLEYKKVYIKGQIKMKVMIAMNEFKGCLTSKELSLVIEKTIKNANKKIDIVKEVVADGGDGFLDIFENFDKKTFTTVNAIGEKTEVKYLVNHDTKEAVIEVAEIIGIRNLSKEECNPYKTTTYGLGILINTLLYEGIKTFTIGLGGSATNDCGIGMLAALGIKFYDENNNLCVRGISELKNIVKIDDTMVSKYLKYAKFNLICDVENPLYGKNGATYIFGGQKGLDKKDFSIVDDYVKNFSEIVYDKYKKDFSIIKGSGAAGGLAYAFLNFTNSKMFKGSEYMISYLDIENKIKDIDILITGEGCLDKQSFMGKAPIELAKIAKKNNKKVIFLAGSIEDDELEQLSENNKKLIDASFTIQRGVISIREALDKKIATKNIEKTIEQIFCILELFNSEM</sequence>
<dbReference type="InterPro" id="IPR018193">
    <property type="entry name" value="Glyc_kinase_flavodox-like_fold"/>
</dbReference>